<accession>A0A1F8DLQ5</accession>
<dbReference type="InterPro" id="IPR010921">
    <property type="entry name" value="Trp_repressor/repl_initiator"/>
</dbReference>
<comment type="caution">
    <text evidence="1">The sequence shown here is derived from an EMBL/GenBank/DDBJ whole genome shotgun (WGS) entry which is preliminary data.</text>
</comment>
<protein>
    <submittedName>
        <fullName evidence="1">Uncharacterized protein</fullName>
    </submittedName>
</protein>
<evidence type="ECO:0000313" key="1">
    <source>
        <dbReference type="EMBL" id="OGM89557.1"/>
    </source>
</evidence>
<dbReference type="Pfam" id="PF01371">
    <property type="entry name" value="Trp_repressor"/>
    <property type="match status" value="1"/>
</dbReference>
<dbReference type="Gene3D" id="1.10.1270.10">
    <property type="entry name" value="TrpR-like"/>
    <property type="match status" value="1"/>
</dbReference>
<name>A0A1F8DLQ5_9BACT</name>
<dbReference type="InterPro" id="IPR000831">
    <property type="entry name" value="Trp_repress"/>
</dbReference>
<proteinExistence type="predicted"/>
<dbReference type="GO" id="GO:0043565">
    <property type="term" value="F:sequence-specific DNA binding"/>
    <property type="evidence" value="ECO:0007669"/>
    <property type="project" value="InterPro"/>
</dbReference>
<dbReference type="EMBL" id="MGIO01000023">
    <property type="protein sequence ID" value="OGM89557.1"/>
    <property type="molecule type" value="Genomic_DNA"/>
</dbReference>
<dbReference type="GO" id="GO:0003700">
    <property type="term" value="F:DNA-binding transcription factor activity"/>
    <property type="evidence" value="ECO:0007669"/>
    <property type="project" value="InterPro"/>
</dbReference>
<gene>
    <name evidence="1" type="ORF">A3J77_00995</name>
</gene>
<dbReference type="Proteomes" id="UP000182002">
    <property type="component" value="Unassembled WGS sequence"/>
</dbReference>
<evidence type="ECO:0000313" key="2">
    <source>
        <dbReference type="Proteomes" id="UP000182002"/>
    </source>
</evidence>
<sequence>MRSNALERISVFGHLYISVFQNSKNMGFTSKKYFDEAFKNKIWKDFLREIGNVKDKNQLVEILGKALTQKEINLLEKRLAVLFLLKSDSPYRKIAEIADVHYNTISFIKKGLKKPVRTPKKYSAMPSKKKKKKEKLILPPYGRGRWKPLYDALDKTRPY</sequence>
<dbReference type="AlphaFoldDB" id="A0A1F8DLQ5"/>
<dbReference type="InterPro" id="IPR038116">
    <property type="entry name" value="TrpR-like_sf"/>
</dbReference>
<reference evidence="1 2" key="1">
    <citation type="journal article" date="2016" name="Nat. Commun.">
        <title>Thousands of microbial genomes shed light on interconnected biogeochemical processes in an aquifer system.</title>
        <authorList>
            <person name="Anantharaman K."/>
            <person name="Brown C.T."/>
            <person name="Hug L.A."/>
            <person name="Sharon I."/>
            <person name="Castelle C.J."/>
            <person name="Probst A.J."/>
            <person name="Thomas B.C."/>
            <person name="Singh A."/>
            <person name="Wilkins M.J."/>
            <person name="Karaoz U."/>
            <person name="Brodie E.L."/>
            <person name="Williams K.H."/>
            <person name="Hubbard S.S."/>
            <person name="Banfield J.F."/>
        </authorList>
    </citation>
    <scope>NUCLEOTIDE SEQUENCE [LARGE SCALE GENOMIC DNA]</scope>
</reference>
<dbReference type="SUPFAM" id="SSF48295">
    <property type="entry name" value="TrpR-like"/>
    <property type="match status" value="1"/>
</dbReference>
<organism evidence="1 2">
    <name type="scientific">Candidatus Wolfebacteria bacterium RBG_13_41_7</name>
    <dbReference type="NCBI Taxonomy" id="1802554"/>
    <lineage>
        <taxon>Bacteria</taxon>
        <taxon>Candidatus Wolfeibacteriota</taxon>
    </lineage>
</organism>